<reference evidence="2" key="2">
    <citation type="submission" date="2011-01" db="EMBL/GenBank/DDBJ databases">
        <title>The Non-contiguous Finished genome of Clostridium papyrosolvens.</title>
        <authorList>
            <person name="Lucas S."/>
            <person name="Copeland A."/>
            <person name="Lapidus A."/>
            <person name="Cheng J.-F."/>
            <person name="Goodwin L."/>
            <person name="Pitluck S."/>
            <person name="Misra M."/>
            <person name="Chertkov O."/>
            <person name="Detter J.C."/>
            <person name="Han C."/>
            <person name="Tapia R."/>
            <person name="Land M."/>
            <person name="Hauser L."/>
            <person name="Kyrpides N."/>
            <person name="Ivanova N."/>
            <person name="Pagani I."/>
            <person name="Mouttaki H."/>
            <person name="He Z."/>
            <person name="Zhou J."/>
            <person name="Hemme C.L."/>
            <person name="Woyke T."/>
        </authorList>
    </citation>
    <scope>NUCLEOTIDE SEQUENCE [LARGE SCALE GENOMIC DNA]</scope>
    <source>
        <strain evidence="2">DSM 2782</strain>
    </source>
</reference>
<keyword evidence="1" id="KW-0472">Membrane</keyword>
<evidence type="ECO:0000313" key="2">
    <source>
        <dbReference type="EMBL" id="EGD46279.1"/>
    </source>
</evidence>
<name>F1TH39_9FIRM</name>
<reference evidence="2" key="1">
    <citation type="submission" date="2009-07" db="EMBL/GenBank/DDBJ databases">
        <authorList>
            <consortium name="US DOE Joint Genome Institute (JGI-PGF)"/>
            <person name="Lucas S."/>
            <person name="Copeland A."/>
            <person name="Lapidus A."/>
            <person name="Glavina del Rio T."/>
            <person name="Tice H."/>
            <person name="Bruce D."/>
            <person name="Goodwin L."/>
            <person name="Pitluck S."/>
            <person name="Larimer F."/>
            <person name="Land M.L."/>
            <person name="Mouttaki H."/>
            <person name="He Z."/>
            <person name="Zhou J."/>
            <person name="Hemme C.L."/>
        </authorList>
    </citation>
    <scope>NUCLEOTIDE SEQUENCE [LARGE SCALE GENOMIC DNA]</scope>
    <source>
        <strain evidence="2">DSM 2782</strain>
    </source>
</reference>
<keyword evidence="3" id="KW-1185">Reference proteome</keyword>
<sequence length="250" mass="29452">MISEVNNKLIEILKAISKLKAEQVALFSIIVSFLIYLMGKRNELHLKKYEAKKQQYIKFIELLENVFSQMNKKQFKNAEEMKKSFFDVGSSLLLYGSKKLYKQYVFFREFSSNPLVEKCKYYDEGLSLYLMAEMLRTIRKEVGLNFLDSVSQVEALAFFVNDVAFNPCSKIKISNSKFSLKMIKIELFFIERLQLVYTKRLFYNYAMPILGTFNLIIKYFILMPLIKLLIFLFPNIKEKISKSQPKKEAT</sequence>
<keyword evidence="1" id="KW-1133">Transmembrane helix</keyword>
<feature type="transmembrane region" description="Helical" evidence="1">
    <location>
        <begin position="23"/>
        <end position="39"/>
    </location>
</feature>
<protein>
    <submittedName>
        <fullName evidence="2">Uncharacterized protein</fullName>
    </submittedName>
</protein>
<comment type="caution">
    <text evidence="2">The sequence shown here is derived from an EMBL/GenBank/DDBJ whole genome shotgun (WGS) entry which is preliminary data.</text>
</comment>
<dbReference type="RefSeq" id="WP_004621639.1">
    <property type="nucleotide sequence ID" value="NZ_ACXX02000015.1"/>
</dbReference>
<dbReference type="EMBL" id="ACXX02000015">
    <property type="protein sequence ID" value="EGD46279.1"/>
    <property type="molecule type" value="Genomic_DNA"/>
</dbReference>
<gene>
    <name evidence="2" type="ORF">Cpap_0891</name>
</gene>
<feature type="transmembrane region" description="Helical" evidence="1">
    <location>
        <begin position="209"/>
        <end position="233"/>
    </location>
</feature>
<accession>F1TH39</accession>
<dbReference type="AlphaFoldDB" id="F1TH39"/>
<keyword evidence="1" id="KW-0812">Transmembrane</keyword>
<dbReference type="STRING" id="588581.Cpap_0891"/>
<dbReference type="OrthoDB" id="9991550at2"/>
<evidence type="ECO:0000256" key="1">
    <source>
        <dbReference type="SAM" id="Phobius"/>
    </source>
</evidence>
<proteinExistence type="predicted"/>
<evidence type="ECO:0000313" key="3">
    <source>
        <dbReference type="Proteomes" id="UP000003860"/>
    </source>
</evidence>
<dbReference type="Proteomes" id="UP000003860">
    <property type="component" value="Unassembled WGS sequence"/>
</dbReference>
<organism evidence="2 3">
    <name type="scientific">Ruminiclostridium papyrosolvens DSM 2782</name>
    <dbReference type="NCBI Taxonomy" id="588581"/>
    <lineage>
        <taxon>Bacteria</taxon>
        <taxon>Bacillati</taxon>
        <taxon>Bacillota</taxon>
        <taxon>Clostridia</taxon>
        <taxon>Eubacteriales</taxon>
        <taxon>Oscillospiraceae</taxon>
        <taxon>Ruminiclostridium</taxon>
    </lineage>
</organism>